<proteinExistence type="inferred from homology"/>
<dbReference type="PANTHER" id="PTHR42715:SF10">
    <property type="entry name" value="BETA-GLUCOSIDASE"/>
    <property type="match status" value="1"/>
</dbReference>
<evidence type="ECO:0000313" key="4">
    <source>
        <dbReference type="EMBL" id="MFC3441499.1"/>
    </source>
</evidence>
<dbReference type="Gene3D" id="3.20.20.300">
    <property type="entry name" value="Glycoside hydrolase, family 3, N-terminal domain"/>
    <property type="match status" value="2"/>
</dbReference>
<keyword evidence="2" id="KW-0378">Hydrolase</keyword>
<gene>
    <name evidence="4" type="ORF">ACFOKF_09915</name>
</gene>
<dbReference type="InterPro" id="IPR017853">
    <property type="entry name" value="GH"/>
</dbReference>
<dbReference type="Gene3D" id="3.40.50.1700">
    <property type="entry name" value="Glycoside hydrolase family 3 C-terminal domain"/>
    <property type="match status" value="1"/>
</dbReference>
<dbReference type="InterPro" id="IPR026891">
    <property type="entry name" value="Fn3-like"/>
</dbReference>
<comment type="similarity">
    <text evidence="1">Belongs to the glycosyl hydrolase 3 family.</text>
</comment>
<dbReference type="EMBL" id="JBHRVU010000004">
    <property type="protein sequence ID" value="MFC3441499.1"/>
    <property type="molecule type" value="Genomic_DNA"/>
</dbReference>
<evidence type="ECO:0000259" key="3">
    <source>
        <dbReference type="SMART" id="SM01217"/>
    </source>
</evidence>
<dbReference type="Gene3D" id="2.60.40.10">
    <property type="entry name" value="Immunoglobulins"/>
    <property type="match status" value="1"/>
</dbReference>
<dbReference type="InterPro" id="IPR036962">
    <property type="entry name" value="Glyco_hydro_3_N_sf"/>
</dbReference>
<evidence type="ECO:0000256" key="1">
    <source>
        <dbReference type="ARBA" id="ARBA00005336"/>
    </source>
</evidence>
<dbReference type="Proteomes" id="UP001595681">
    <property type="component" value="Unassembled WGS sequence"/>
</dbReference>
<keyword evidence="5" id="KW-1185">Reference proteome</keyword>
<dbReference type="Pfam" id="PF14310">
    <property type="entry name" value="Fn3-like"/>
    <property type="match status" value="1"/>
</dbReference>
<accession>A0ABV7NDF7</accession>
<dbReference type="InterPro" id="IPR013783">
    <property type="entry name" value="Ig-like_fold"/>
</dbReference>
<protein>
    <submittedName>
        <fullName evidence="4">Beta-glucosidase</fullName>
    </submittedName>
</protein>
<evidence type="ECO:0000256" key="2">
    <source>
        <dbReference type="ARBA" id="ARBA00022801"/>
    </source>
</evidence>
<dbReference type="InterPro" id="IPR050288">
    <property type="entry name" value="Cellulose_deg_GH3"/>
</dbReference>
<evidence type="ECO:0000313" key="5">
    <source>
        <dbReference type="Proteomes" id="UP001595681"/>
    </source>
</evidence>
<dbReference type="Pfam" id="PF01915">
    <property type="entry name" value="Glyco_hydro_3_C"/>
    <property type="match status" value="1"/>
</dbReference>
<reference evidence="5" key="1">
    <citation type="journal article" date="2019" name="Int. J. Syst. Evol. Microbiol.">
        <title>The Global Catalogue of Microorganisms (GCM) 10K type strain sequencing project: providing services to taxonomists for standard genome sequencing and annotation.</title>
        <authorList>
            <consortium name="The Broad Institute Genomics Platform"/>
            <consortium name="The Broad Institute Genome Sequencing Center for Infectious Disease"/>
            <person name="Wu L."/>
            <person name="Ma J."/>
        </authorList>
    </citation>
    <scope>NUCLEOTIDE SEQUENCE [LARGE SCALE GENOMIC DNA]</scope>
    <source>
        <strain evidence="5">CCM 7491</strain>
    </source>
</reference>
<dbReference type="SUPFAM" id="SSF51445">
    <property type="entry name" value="(Trans)glycosidases"/>
    <property type="match status" value="1"/>
</dbReference>
<dbReference type="InterPro" id="IPR036881">
    <property type="entry name" value="Glyco_hydro_3_C_sf"/>
</dbReference>
<name>A0ABV7NDF7_9SPHN</name>
<organism evidence="4 5">
    <name type="scientific">Sphingobium rhizovicinum</name>
    <dbReference type="NCBI Taxonomy" id="432308"/>
    <lineage>
        <taxon>Bacteria</taxon>
        <taxon>Pseudomonadati</taxon>
        <taxon>Pseudomonadota</taxon>
        <taxon>Alphaproteobacteria</taxon>
        <taxon>Sphingomonadales</taxon>
        <taxon>Sphingomonadaceae</taxon>
        <taxon>Sphingobium</taxon>
    </lineage>
</organism>
<dbReference type="InterPro" id="IPR001764">
    <property type="entry name" value="Glyco_hydro_3_N"/>
</dbReference>
<dbReference type="SMART" id="SM01217">
    <property type="entry name" value="Fn3_like"/>
    <property type="match status" value="1"/>
</dbReference>
<dbReference type="SUPFAM" id="SSF52279">
    <property type="entry name" value="Beta-D-glucan exohydrolase, C-terminal domain"/>
    <property type="match status" value="1"/>
</dbReference>
<sequence length="929" mass="99685">MNTESRSAAKGHFHIHRHGRQALLHTSAILLAAMGMHAPLHAQPIAPTAAPAAESGDDQRARDLVAKMTLDEKIDMIRGAQEDAKTDQAAAGYLRGVPRLGIPSMRFADGPPGILTREPSVALPATMALAATFSREDAEQNGAVVGLEARRLGVDVALEPFVNIMRDLNFSRGWNTYGEDPYLSGIMGAAQVRGIQGQGVMAQAKHYLGYDLRGYKTVMDEQTMHEVYLAPFEAVIDAGVSSLMCAYNYTNGKYACANDDLLNVTLRKELGFKGFVTSDWGAVHKPTDINTGLDMEMPGLMPKGSPWLTITRSYFDNDKAPVEPLKMTMDVLGRVFGRAVPEEGKGERAPIKSVIFRGQFPDDPAPVNMASALADGTVQLAQIDEAAYRVVHEMNRFGLLDRGNHQPTGGAVDPRIAPIIRKTASDSAVLLKNDGAALPLSQTDMDDLALIGPGAGQVVALGINAEHSLGLPETQNSVAALLQREVGGRAGAHVAYAVANDMTGTPIPADRFSSDGAPGLARYVDGRKVAQDSALNFTDGNANALPADVQPGWKGEIDIPSAGTYGIYLQMLGTHGELLIDGKLVGRSSGMTGARHGDTVQPGQDALLSTTDNLNNVRRDVELTAGKHSIEVTTGADTSHAPIQIRLNWVTPQQREANYRHAVETAAKAKKAVVFAWARQSPIFGLTPEQNRLIEDVSAANPNTIVVLNTSYPVDMPWLGKVKAVLNMWWGGDKGGEATVDILTGRVSPAGRLPFTWGKALEDYPATDPRYPERGAQEDGVVTYSEGLDVGYRWFDRQNKAPLYAFGHGLSYTSFAYSGLSVKPAADGGLDVRFTVANTGQRASDEVAQVYLGAPAKAPKGIAFPVRALAGFDRIHLAPSERKTISVHVAPRSLQYWDEKAGRWTTPKGTRIVQVGGSSRDLPLTGKSR</sequence>
<comment type="caution">
    <text evidence="4">The sequence shown here is derived from an EMBL/GenBank/DDBJ whole genome shotgun (WGS) entry which is preliminary data.</text>
</comment>
<dbReference type="InterPro" id="IPR002772">
    <property type="entry name" value="Glyco_hydro_3_C"/>
</dbReference>
<dbReference type="PRINTS" id="PR00133">
    <property type="entry name" value="GLHYDRLASE3"/>
</dbReference>
<dbReference type="Pfam" id="PF00933">
    <property type="entry name" value="Glyco_hydro_3"/>
    <property type="match status" value="1"/>
</dbReference>
<dbReference type="PANTHER" id="PTHR42715">
    <property type="entry name" value="BETA-GLUCOSIDASE"/>
    <property type="match status" value="1"/>
</dbReference>
<feature type="domain" description="Fibronectin type III-like" evidence="3">
    <location>
        <begin position="846"/>
        <end position="919"/>
    </location>
</feature>
<dbReference type="Gene3D" id="2.60.120.260">
    <property type="entry name" value="Galactose-binding domain-like"/>
    <property type="match status" value="1"/>
</dbReference>
<dbReference type="RefSeq" id="WP_313231400.1">
    <property type="nucleotide sequence ID" value="NZ_JBHRVU010000004.1"/>
</dbReference>